<gene>
    <name evidence="2" type="ORF">J3R73_001494</name>
</gene>
<dbReference type="RefSeq" id="WP_307424455.1">
    <property type="nucleotide sequence ID" value="NZ_JAUSVK010000001.1"/>
</dbReference>
<name>A0ABU0FAQ6_9HYPH</name>
<keyword evidence="3" id="KW-1185">Reference proteome</keyword>
<dbReference type="Pfam" id="PF09539">
    <property type="entry name" value="DUF2385"/>
    <property type="match status" value="1"/>
</dbReference>
<dbReference type="Proteomes" id="UP001237448">
    <property type="component" value="Unassembled WGS sequence"/>
</dbReference>
<evidence type="ECO:0000313" key="3">
    <source>
        <dbReference type="Proteomes" id="UP001237448"/>
    </source>
</evidence>
<feature type="region of interest" description="Disordered" evidence="1">
    <location>
        <begin position="1"/>
        <end position="31"/>
    </location>
</feature>
<proteinExistence type="predicted"/>
<feature type="compositionally biased region" description="Pro residues" evidence="1">
    <location>
        <begin position="16"/>
        <end position="31"/>
    </location>
</feature>
<protein>
    <submittedName>
        <fullName evidence="2">Uncharacterized protein (TIGR02301 family)</fullName>
    </submittedName>
</protein>
<dbReference type="EMBL" id="JAUSVK010000001">
    <property type="protein sequence ID" value="MDQ0391702.1"/>
    <property type="molecule type" value="Genomic_DNA"/>
</dbReference>
<sequence length="127" mass="13637">MAALLGGATPGRAQTPPVPPPPAQAPSAPPYEPQLLRLSELMGALHYLRGLCGFADAPAWRDEMNALMAAQALDEAAKERFAGAFNRGFRTFSETYRTCNEAAGGIIRSYLDQSGAITKELESRYGH</sequence>
<accession>A0ABU0FAQ6</accession>
<comment type="caution">
    <text evidence="2">The sequence shown here is derived from an EMBL/GenBank/DDBJ whole genome shotgun (WGS) entry which is preliminary data.</text>
</comment>
<dbReference type="InterPro" id="IPR012645">
    <property type="entry name" value="CHP02301"/>
</dbReference>
<evidence type="ECO:0000313" key="2">
    <source>
        <dbReference type="EMBL" id="MDQ0391702.1"/>
    </source>
</evidence>
<reference evidence="2 3" key="1">
    <citation type="submission" date="2023-07" db="EMBL/GenBank/DDBJ databases">
        <title>Genomic Encyclopedia of Type Strains, Phase IV (KMG-IV): sequencing the most valuable type-strain genomes for metagenomic binning, comparative biology and taxonomic classification.</title>
        <authorList>
            <person name="Goeker M."/>
        </authorList>
    </citation>
    <scope>NUCLEOTIDE SEQUENCE [LARGE SCALE GENOMIC DNA]</scope>
    <source>
        <strain evidence="2 3">DSM 5896</strain>
    </source>
</reference>
<organism evidence="2 3">
    <name type="scientific">Labrys monachus</name>
    <dbReference type="NCBI Taxonomy" id="217067"/>
    <lineage>
        <taxon>Bacteria</taxon>
        <taxon>Pseudomonadati</taxon>
        <taxon>Pseudomonadota</taxon>
        <taxon>Alphaproteobacteria</taxon>
        <taxon>Hyphomicrobiales</taxon>
        <taxon>Xanthobacteraceae</taxon>
        <taxon>Labrys</taxon>
    </lineage>
</organism>
<dbReference type="NCBIfam" id="TIGR02301">
    <property type="entry name" value="TIGR02301 family protein"/>
    <property type="match status" value="1"/>
</dbReference>
<evidence type="ECO:0000256" key="1">
    <source>
        <dbReference type="SAM" id="MobiDB-lite"/>
    </source>
</evidence>